<sequence length="179" mass="19297">MAEDSRRAKEEYIRLQKEMVKAQELQFYRELANSWTVTAAVIVTAGRPATPAPCAGAGWNGQNGGRANGEEARLEDAEERDVDLGADDAWEDGEDCILIEVRVDEDVGMTCDDGESDVAARLGVVEVAQLTDAVGDVIGYIEVHVKVLEDKRVGEASEVVNDEGKSGDEEADNDEVAAL</sequence>
<feature type="compositionally biased region" description="Gly residues" evidence="1">
    <location>
        <begin position="58"/>
        <end position="67"/>
    </location>
</feature>
<feature type="region of interest" description="Disordered" evidence="1">
    <location>
        <begin position="52"/>
        <end position="81"/>
    </location>
</feature>
<evidence type="ECO:0000256" key="1">
    <source>
        <dbReference type="SAM" id="MobiDB-lite"/>
    </source>
</evidence>
<name>A0A5M8PHH7_9LECA</name>
<dbReference type="EMBL" id="VXIT01000014">
    <property type="protein sequence ID" value="KAA6408306.1"/>
    <property type="molecule type" value="Genomic_DNA"/>
</dbReference>
<feature type="region of interest" description="Disordered" evidence="1">
    <location>
        <begin position="154"/>
        <end position="179"/>
    </location>
</feature>
<evidence type="ECO:0000313" key="3">
    <source>
        <dbReference type="Proteomes" id="UP000324767"/>
    </source>
</evidence>
<comment type="caution">
    <text evidence="2">The sequence shown here is derived from an EMBL/GenBank/DDBJ whole genome shotgun (WGS) entry which is preliminary data.</text>
</comment>
<reference evidence="2 3" key="1">
    <citation type="submission" date="2019-09" db="EMBL/GenBank/DDBJ databases">
        <title>The hologenome of the rock-dwelling lichen Lasallia pustulata.</title>
        <authorList>
            <person name="Greshake Tzovaras B."/>
            <person name="Segers F."/>
            <person name="Bicker A."/>
            <person name="Dal Grande F."/>
            <person name="Otte J."/>
            <person name="Hankeln T."/>
            <person name="Schmitt I."/>
            <person name="Ebersberger I."/>
        </authorList>
    </citation>
    <scope>NUCLEOTIDE SEQUENCE [LARGE SCALE GENOMIC DNA]</scope>
    <source>
        <strain evidence="2">A1-1</strain>
    </source>
</reference>
<dbReference type="Proteomes" id="UP000324767">
    <property type="component" value="Unassembled WGS sequence"/>
</dbReference>
<protein>
    <submittedName>
        <fullName evidence="2">Uncharacterized protein</fullName>
    </submittedName>
</protein>
<feature type="compositionally biased region" description="Acidic residues" evidence="1">
    <location>
        <begin position="169"/>
        <end position="179"/>
    </location>
</feature>
<gene>
    <name evidence="2" type="ORF">FRX48_08048</name>
</gene>
<dbReference type="AlphaFoldDB" id="A0A5M8PHH7"/>
<organism evidence="2 3">
    <name type="scientific">Lasallia pustulata</name>
    <dbReference type="NCBI Taxonomy" id="136370"/>
    <lineage>
        <taxon>Eukaryota</taxon>
        <taxon>Fungi</taxon>
        <taxon>Dikarya</taxon>
        <taxon>Ascomycota</taxon>
        <taxon>Pezizomycotina</taxon>
        <taxon>Lecanoromycetes</taxon>
        <taxon>OSLEUM clade</taxon>
        <taxon>Umbilicariomycetidae</taxon>
        <taxon>Umbilicariales</taxon>
        <taxon>Umbilicariaceae</taxon>
        <taxon>Lasallia</taxon>
    </lineage>
</organism>
<proteinExistence type="predicted"/>
<evidence type="ECO:0000313" key="2">
    <source>
        <dbReference type="EMBL" id="KAA6408306.1"/>
    </source>
</evidence>
<accession>A0A5M8PHH7</accession>